<gene>
    <name evidence="1" type="ORF">F4821DRAFT_241091</name>
</gene>
<reference evidence="1 2" key="1">
    <citation type="journal article" date="2022" name="New Phytol.">
        <title>Ecological generalism drives hyperdiversity of secondary metabolite gene clusters in xylarialean endophytes.</title>
        <authorList>
            <person name="Franco M.E.E."/>
            <person name="Wisecaver J.H."/>
            <person name="Arnold A.E."/>
            <person name="Ju Y.M."/>
            <person name="Slot J.C."/>
            <person name="Ahrendt S."/>
            <person name="Moore L.P."/>
            <person name="Eastman K.E."/>
            <person name="Scott K."/>
            <person name="Konkel Z."/>
            <person name="Mondo S.J."/>
            <person name="Kuo A."/>
            <person name="Hayes R.D."/>
            <person name="Haridas S."/>
            <person name="Andreopoulos B."/>
            <person name="Riley R."/>
            <person name="LaButti K."/>
            <person name="Pangilinan J."/>
            <person name="Lipzen A."/>
            <person name="Amirebrahimi M."/>
            <person name="Yan J."/>
            <person name="Adam C."/>
            <person name="Keymanesh K."/>
            <person name="Ng V."/>
            <person name="Louie K."/>
            <person name="Northen T."/>
            <person name="Drula E."/>
            <person name="Henrissat B."/>
            <person name="Hsieh H.M."/>
            <person name="Youens-Clark K."/>
            <person name="Lutzoni F."/>
            <person name="Miadlikowska J."/>
            <person name="Eastwood D.C."/>
            <person name="Hamelin R.C."/>
            <person name="Grigoriev I.V."/>
            <person name="U'Ren J.M."/>
        </authorList>
    </citation>
    <scope>NUCLEOTIDE SEQUENCE [LARGE SCALE GENOMIC DNA]</scope>
    <source>
        <strain evidence="1 2">ER1909</strain>
    </source>
</reference>
<dbReference type="EMBL" id="MU394327">
    <property type="protein sequence ID" value="KAI6085260.1"/>
    <property type="molecule type" value="Genomic_DNA"/>
</dbReference>
<keyword evidence="2" id="KW-1185">Reference proteome</keyword>
<evidence type="ECO:0000313" key="2">
    <source>
        <dbReference type="Proteomes" id="UP001497680"/>
    </source>
</evidence>
<organism evidence="1 2">
    <name type="scientific">Hypoxylon rubiginosum</name>
    <dbReference type="NCBI Taxonomy" id="110542"/>
    <lineage>
        <taxon>Eukaryota</taxon>
        <taxon>Fungi</taxon>
        <taxon>Dikarya</taxon>
        <taxon>Ascomycota</taxon>
        <taxon>Pezizomycotina</taxon>
        <taxon>Sordariomycetes</taxon>
        <taxon>Xylariomycetidae</taxon>
        <taxon>Xylariales</taxon>
        <taxon>Hypoxylaceae</taxon>
        <taxon>Hypoxylon</taxon>
    </lineage>
</organism>
<proteinExistence type="predicted"/>
<evidence type="ECO:0000313" key="1">
    <source>
        <dbReference type="EMBL" id="KAI6085260.1"/>
    </source>
</evidence>
<sequence length="408" mass="46163">MNNMACLTTTSAGPEGGRHDEETSDRKPKYSCTTTRVFTLLDLPEDVVLMLPGYLCDIEDYMNVSSTCRALRNLMSTVSPHTILRLAANSRSSLCKPNPHVVVCAVAKQIGAWARAADANEAELVAGMPRGINHLLDLALRTREIGLTMARIRELHALRSTIIEPTTQLIREFVTGQEYDFHWLGRRKIIFDASLTFFLLATYGEIFGPDFDLSAKRRLAVYTRLEFVKYCIPQWIISQIQSEWYSNGTPDVESYGPRCEIVFHPEGPYRSDEGGGGGNRFDHMAAMLCLLQSREWRSQWIEAMAEPGRLALPAVEYDSAAATDDIVLNREQVALENILQWQGLEGLSIIWRGAAKGWKKKIEDWRKDIAFLERSPQVLIAGHTTPKNYPNLQRDLQICFHARMQRSN</sequence>
<protein>
    <submittedName>
        <fullName evidence="1">Uncharacterized protein</fullName>
    </submittedName>
</protein>
<name>A0ACC0CXS5_9PEZI</name>
<accession>A0ACC0CXS5</accession>
<dbReference type="Proteomes" id="UP001497680">
    <property type="component" value="Unassembled WGS sequence"/>
</dbReference>
<comment type="caution">
    <text evidence="1">The sequence shown here is derived from an EMBL/GenBank/DDBJ whole genome shotgun (WGS) entry which is preliminary data.</text>
</comment>